<name>A0A8J2FSC0_9BACT</name>
<reference evidence="2" key="1">
    <citation type="submission" date="2021-02" db="EMBL/GenBank/DDBJ databases">
        <authorList>
            <person name="Cremers G."/>
            <person name="Picone N."/>
        </authorList>
    </citation>
    <scope>NUCLEOTIDE SEQUENCE</scope>
    <source>
        <strain evidence="2">PQ17</strain>
    </source>
</reference>
<dbReference type="Proteomes" id="UP000663859">
    <property type="component" value="Unassembled WGS sequence"/>
</dbReference>
<gene>
    <name evidence="2" type="ORF">MPNT_230019</name>
</gene>
<evidence type="ECO:0000256" key="1">
    <source>
        <dbReference type="SAM" id="MobiDB-lite"/>
    </source>
</evidence>
<feature type="region of interest" description="Disordered" evidence="1">
    <location>
        <begin position="18"/>
        <end position="44"/>
    </location>
</feature>
<evidence type="ECO:0000313" key="3">
    <source>
        <dbReference type="Proteomes" id="UP000663859"/>
    </source>
</evidence>
<keyword evidence="3" id="KW-1185">Reference proteome</keyword>
<comment type="caution">
    <text evidence="2">The sequence shown here is derived from an EMBL/GenBank/DDBJ whole genome shotgun (WGS) entry which is preliminary data.</text>
</comment>
<sequence length="44" mass="4737">MGSPSYLSSKEWRIVKEAGSGRDGHRRGLVGQVSHSKVGAIQVE</sequence>
<protein>
    <submittedName>
        <fullName evidence="2">Uncharacterized protein</fullName>
    </submittedName>
</protein>
<dbReference type="AlphaFoldDB" id="A0A8J2FSC0"/>
<accession>A0A8J2FSC0</accession>
<proteinExistence type="predicted"/>
<evidence type="ECO:0000313" key="2">
    <source>
        <dbReference type="EMBL" id="CAF0697790.1"/>
    </source>
</evidence>
<organism evidence="2 3">
    <name type="scientific">Candidatus Methylacidithermus pantelleriae</name>
    <dbReference type="NCBI Taxonomy" id="2744239"/>
    <lineage>
        <taxon>Bacteria</taxon>
        <taxon>Pseudomonadati</taxon>
        <taxon>Verrucomicrobiota</taxon>
        <taxon>Methylacidiphilae</taxon>
        <taxon>Methylacidiphilales</taxon>
        <taxon>Methylacidiphilaceae</taxon>
        <taxon>Candidatus Methylacidithermus</taxon>
    </lineage>
</organism>
<dbReference type="EMBL" id="CAJNOB010000016">
    <property type="protein sequence ID" value="CAF0697790.1"/>
    <property type="molecule type" value="Genomic_DNA"/>
</dbReference>